<accession>A0AAU7U4T3</accession>
<name>A0AAU7U4T3_9DEIO</name>
<sequence length="127" mass="13182">MRRILPHAPRMDVIGERALSATLQGAGVQPPRGAALYRSTMLADLVSNAAYYSLVGLGPTTRRWPLGGALGLAAGVGAVTLPRPLGLGRQPDSTALLTPVLTATWYLAGGLVAAATMRALERRPGGR</sequence>
<geneLocation type="plasmid" evidence="2">
    <name>pDson01</name>
</geneLocation>
<reference evidence="2" key="1">
    <citation type="submission" date="2024-06" db="EMBL/GenBank/DDBJ databases">
        <title>Draft Genome Sequence of Deinococcus sonorensis Type Strain KR-87, a Biofilm Producing Representative of the Genus Deinococcus.</title>
        <authorList>
            <person name="Boren L.S."/>
            <person name="Grosso R.A."/>
            <person name="Hugenberg-Cox A.N."/>
            <person name="Hill J.T.E."/>
            <person name="Albert C.M."/>
            <person name="Tuohy J.M."/>
        </authorList>
    </citation>
    <scope>NUCLEOTIDE SEQUENCE</scope>
    <source>
        <strain evidence="2">KR-87</strain>
        <plasmid evidence="2">pDson01</plasmid>
    </source>
</reference>
<dbReference type="RefSeq" id="WP_350241276.1">
    <property type="nucleotide sequence ID" value="NZ_CP158297.1"/>
</dbReference>
<feature type="transmembrane region" description="Helical" evidence="1">
    <location>
        <begin position="103"/>
        <end position="120"/>
    </location>
</feature>
<organism evidence="2">
    <name type="scientific">Deinococcus sonorensis KR-87</name>
    <dbReference type="NCBI Taxonomy" id="694439"/>
    <lineage>
        <taxon>Bacteria</taxon>
        <taxon>Thermotogati</taxon>
        <taxon>Deinococcota</taxon>
        <taxon>Deinococci</taxon>
        <taxon>Deinococcales</taxon>
        <taxon>Deinococcaceae</taxon>
        <taxon>Deinococcus</taxon>
    </lineage>
</organism>
<keyword evidence="1" id="KW-0472">Membrane</keyword>
<gene>
    <name evidence="2" type="ORF">ABOD76_02870</name>
</gene>
<proteinExistence type="predicted"/>
<dbReference type="KEGG" id="dsc:ABOD76_02870"/>
<keyword evidence="1" id="KW-0812">Transmembrane</keyword>
<evidence type="ECO:0000256" key="1">
    <source>
        <dbReference type="SAM" id="Phobius"/>
    </source>
</evidence>
<evidence type="ECO:0000313" key="2">
    <source>
        <dbReference type="EMBL" id="XBV83645.1"/>
    </source>
</evidence>
<keyword evidence="1" id="KW-1133">Transmembrane helix</keyword>
<keyword evidence="2" id="KW-0614">Plasmid</keyword>
<dbReference type="EMBL" id="CP158297">
    <property type="protein sequence ID" value="XBV83645.1"/>
    <property type="molecule type" value="Genomic_DNA"/>
</dbReference>
<protein>
    <submittedName>
        <fullName evidence="2">Uncharacterized protein</fullName>
    </submittedName>
</protein>
<feature type="transmembrane region" description="Helical" evidence="1">
    <location>
        <begin position="64"/>
        <end position="83"/>
    </location>
</feature>
<dbReference type="AlphaFoldDB" id="A0AAU7U4T3"/>